<keyword evidence="5" id="KW-0175">Coiled coil</keyword>
<dbReference type="Pfam" id="PF24568">
    <property type="entry name" value="CC_PcsB"/>
    <property type="match status" value="1"/>
</dbReference>
<evidence type="ECO:0000256" key="2">
    <source>
        <dbReference type="ARBA" id="ARBA00022729"/>
    </source>
</evidence>
<evidence type="ECO:0000256" key="5">
    <source>
        <dbReference type="SAM" id="Coils"/>
    </source>
</evidence>
<dbReference type="InterPro" id="IPR051202">
    <property type="entry name" value="Peptidase_C40"/>
</dbReference>
<feature type="domain" description="NlpC/P60" evidence="7">
    <location>
        <begin position="268"/>
        <end position="383"/>
    </location>
</feature>
<reference evidence="8" key="1">
    <citation type="submission" date="2021-11" db="EMBL/GenBank/DDBJ databases">
        <title>Clostridia strains as spoilage organisms.</title>
        <authorList>
            <person name="Wambui J."/>
            <person name="Stevens M.J.A."/>
            <person name="Stephan R."/>
        </authorList>
    </citation>
    <scope>NUCLEOTIDE SEQUENCE</scope>
    <source>
        <strain evidence="8">CF009</strain>
    </source>
</reference>
<dbReference type="Pfam" id="PF00877">
    <property type="entry name" value="NLPC_P60"/>
    <property type="match status" value="1"/>
</dbReference>
<keyword evidence="2 6" id="KW-0732">Signal</keyword>
<feature type="signal peptide" evidence="6">
    <location>
        <begin position="1"/>
        <end position="25"/>
    </location>
</feature>
<dbReference type="Proteomes" id="UP001164733">
    <property type="component" value="Chromosome"/>
</dbReference>
<evidence type="ECO:0000256" key="1">
    <source>
        <dbReference type="ARBA" id="ARBA00022670"/>
    </source>
</evidence>
<feature type="chain" id="PRO_5041410582" evidence="6">
    <location>
        <begin position="26"/>
        <end position="383"/>
    </location>
</feature>
<dbReference type="GO" id="GO:0006508">
    <property type="term" value="P:proteolysis"/>
    <property type="evidence" value="ECO:0007669"/>
    <property type="project" value="UniProtKB-KW"/>
</dbReference>
<keyword evidence="3" id="KW-0378">Hydrolase</keyword>
<dbReference type="InterPro" id="IPR057309">
    <property type="entry name" value="PcsB_CC"/>
</dbReference>
<dbReference type="RefSeq" id="WP_216119560.1">
    <property type="nucleotide sequence ID" value="NZ_CP086239.1"/>
</dbReference>
<proteinExistence type="predicted"/>
<dbReference type="PANTHER" id="PTHR47053">
    <property type="entry name" value="MUREIN DD-ENDOPEPTIDASE MEPH-RELATED"/>
    <property type="match status" value="1"/>
</dbReference>
<evidence type="ECO:0000256" key="6">
    <source>
        <dbReference type="SAM" id="SignalP"/>
    </source>
</evidence>
<name>A0AA47I7C2_9CLOT</name>
<dbReference type="AlphaFoldDB" id="A0AA47I7C2"/>
<organism evidence="8 9">
    <name type="scientific">Clostridium estertheticum</name>
    <dbReference type="NCBI Taxonomy" id="238834"/>
    <lineage>
        <taxon>Bacteria</taxon>
        <taxon>Bacillati</taxon>
        <taxon>Bacillota</taxon>
        <taxon>Clostridia</taxon>
        <taxon>Eubacteriales</taxon>
        <taxon>Clostridiaceae</taxon>
        <taxon>Clostridium</taxon>
    </lineage>
</organism>
<feature type="coiled-coil region" evidence="5">
    <location>
        <begin position="55"/>
        <end position="96"/>
    </location>
</feature>
<keyword evidence="1" id="KW-0645">Protease</keyword>
<keyword evidence="4" id="KW-0788">Thiol protease</keyword>
<gene>
    <name evidence="8" type="ORF">LL038_00605</name>
</gene>
<dbReference type="PANTHER" id="PTHR47053:SF1">
    <property type="entry name" value="MUREIN DD-ENDOPEPTIDASE MEPH-RELATED"/>
    <property type="match status" value="1"/>
</dbReference>
<evidence type="ECO:0000259" key="7">
    <source>
        <dbReference type="PROSITE" id="PS51935"/>
    </source>
</evidence>
<accession>A0AA47I7C2</accession>
<evidence type="ECO:0000256" key="3">
    <source>
        <dbReference type="ARBA" id="ARBA00022801"/>
    </source>
</evidence>
<dbReference type="InterPro" id="IPR000064">
    <property type="entry name" value="NLP_P60_dom"/>
</dbReference>
<evidence type="ECO:0000256" key="4">
    <source>
        <dbReference type="ARBA" id="ARBA00022807"/>
    </source>
</evidence>
<protein>
    <submittedName>
        <fullName evidence="8">NlpC/P60 family protein</fullName>
    </submittedName>
</protein>
<dbReference type="PROSITE" id="PS51935">
    <property type="entry name" value="NLPC_P60"/>
    <property type="match status" value="1"/>
</dbReference>
<evidence type="ECO:0000313" key="9">
    <source>
        <dbReference type="Proteomes" id="UP001164733"/>
    </source>
</evidence>
<sequence length="383" mass="41819">MNKKIISAMMALTLTMSIGYTSVYADTASDKAKIKQVQTQRSGLETKVEMMDSQIEKIMSKINSNEKNINNTQNNIKQSKINIAKAEDDIKAEQVLYDKRMRVMYMNGTSSYVDILLDSKGIENFISRLEDVKTIINFDQKIIDDLQTKKEAINLKKVALDKENTKLLSLRVDNKNTLSGLTKQKAAQDVLVAQLNTQEAKYTAQLVADQAAAAKQVALAKQAVTDAKNATEARQAAAENQAASANQYALNQSTGQTPSISPSRGGSGASSNALISYASQFLGLPYVWGGTSPTNGFDCSGFTQYVFAHFGVDIPRVSEDQQNVGTLVSRENLQPGDLVFFGTPAHHVGIYVGNGNMINAPHTGAVLRIQSLNSDFTYGRRVR</sequence>
<dbReference type="EMBL" id="CP086239">
    <property type="protein sequence ID" value="WAG60785.1"/>
    <property type="molecule type" value="Genomic_DNA"/>
</dbReference>
<evidence type="ECO:0000313" key="8">
    <source>
        <dbReference type="EMBL" id="WAG60785.1"/>
    </source>
</evidence>
<dbReference type="GO" id="GO:0008234">
    <property type="term" value="F:cysteine-type peptidase activity"/>
    <property type="evidence" value="ECO:0007669"/>
    <property type="project" value="UniProtKB-KW"/>
</dbReference>